<dbReference type="Proteomes" id="UP000179797">
    <property type="component" value="Unassembled WGS sequence"/>
</dbReference>
<protein>
    <submittedName>
        <fullName evidence="2">Uncharacterized protein</fullName>
    </submittedName>
</protein>
<keyword evidence="1" id="KW-0732">Signal</keyword>
<dbReference type="PROSITE" id="PS51257">
    <property type="entry name" value="PROKAR_LIPOPROTEIN"/>
    <property type="match status" value="1"/>
</dbReference>
<evidence type="ECO:0000313" key="2">
    <source>
        <dbReference type="EMBL" id="OHX66034.1"/>
    </source>
</evidence>
<comment type="caution">
    <text evidence="2">The sequence shown here is derived from an EMBL/GenBank/DDBJ whole genome shotgun (WGS) entry which is preliminary data.</text>
</comment>
<evidence type="ECO:0000256" key="1">
    <source>
        <dbReference type="SAM" id="SignalP"/>
    </source>
</evidence>
<gene>
    <name evidence="2" type="ORF">NH26_06555</name>
</gene>
<feature type="signal peptide" evidence="1">
    <location>
        <begin position="1"/>
        <end position="18"/>
    </location>
</feature>
<name>A0A1S1YYE2_FLAPC</name>
<evidence type="ECO:0000313" key="3">
    <source>
        <dbReference type="Proteomes" id="UP000179797"/>
    </source>
</evidence>
<reference evidence="2 3" key="1">
    <citation type="journal article" date="2012" name="Int. J. Syst. Evol. Microbiol.">
        <title>Flammeovirga pacifica sp. nov., isolated from deep-sea sediment.</title>
        <authorList>
            <person name="Xu H."/>
            <person name="Fu Y."/>
            <person name="Yang N."/>
            <person name="Ding Z."/>
            <person name="Lai Q."/>
            <person name="Zeng R."/>
        </authorList>
    </citation>
    <scope>NUCLEOTIDE SEQUENCE [LARGE SCALE GENOMIC DNA]</scope>
    <source>
        <strain evidence="3">DSM 24597 / LMG 26175 / WPAGA1</strain>
    </source>
</reference>
<sequence>MKINKIWKYFFLISLAFAFISCDEESGGDDDINPEDFTYLYFTTGGDLTEITIQHDSLPDGGKTIQLDEPINIQVKFDPEAKMMYLSTKVMYYSDSEPSPAPDPRDSVRRAMDGEGMLYFEESSVELATTTQGDDFSWSFTADSTGMSKYTVYDASTCELDEEGDGAIGEMIAADDFFMWDEDAKNYYMSLRKLAMLMGDDDDGPDSPPVDGMRFFMDSTGGDNETLPEYIDIRLWAKSGDLTGCEENN</sequence>
<accession>A0A1S1YYE2</accession>
<feature type="chain" id="PRO_5010342134" evidence="1">
    <location>
        <begin position="19"/>
        <end position="249"/>
    </location>
</feature>
<keyword evidence="3" id="KW-1185">Reference proteome</keyword>
<dbReference type="OrthoDB" id="9826028at2"/>
<dbReference type="RefSeq" id="WP_044218783.1">
    <property type="nucleotide sequence ID" value="NZ_JRYR02000001.1"/>
</dbReference>
<dbReference type="STRING" id="915059.NH26_06555"/>
<dbReference type="AlphaFoldDB" id="A0A1S1YYE2"/>
<dbReference type="EMBL" id="JRYR02000001">
    <property type="protein sequence ID" value="OHX66034.1"/>
    <property type="molecule type" value="Genomic_DNA"/>
</dbReference>
<organism evidence="2 3">
    <name type="scientific">Flammeovirga pacifica</name>
    <dbReference type="NCBI Taxonomy" id="915059"/>
    <lineage>
        <taxon>Bacteria</taxon>
        <taxon>Pseudomonadati</taxon>
        <taxon>Bacteroidota</taxon>
        <taxon>Cytophagia</taxon>
        <taxon>Cytophagales</taxon>
        <taxon>Flammeovirgaceae</taxon>
        <taxon>Flammeovirga</taxon>
    </lineage>
</organism>
<proteinExistence type="predicted"/>